<dbReference type="EMBL" id="CP048029">
    <property type="protein sequence ID" value="QIK38424.1"/>
    <property type="molecule type" value="Genomic_DNA"/>
</dbReference>
<keyword evidence="2" id="KW-1185">Reference proteome</keyword>
<evidence type="ECO:0000313" key="2">
    <source>
        <dbReference type="Proteomes" id="UP000502699"/>
    </source>
</evidence>
<protein>
    <submittedName>
        <fullName evidence="1">Uncharacterized protein</fullName>
    </submittedName>
</protein>
<evidence type="ECO:0000313" key="1">
    <source>
        <dbReference type="EMBL" id="QIK38424.1"/>
    </source>
</evidence>
<dbReference type="Proteomes" id="UP000502699">
    <property type="component" value="Chromosome"/>
</dbReference>
<reference evidence="2" key="1">
    <citation type="submission" date="2020-01" db="EMBL/GenBank/DDBJ databases">
        <title>Caldichromatium gen. nov., sp. nov., a thermophilic purple sulfur bacterium member of the family Chromatiaceae isolated from Nakabusa hot spring, Japan.</title>
        <authorList>
            <person name="Saini M.K."/>
            <person name="Hanada S."/>
            <person name="Tank M."/>
        </authorList>
    </citation>
    <scope>NUCLEOTIDE SEQUENCE [LARGE SCALE GENOMIC DNA]</scope>
    <source>
        <strain evidence="2">No.7</strain>
    </source>
</reference>
<dbReference type="KEGG" id="cjap:GWK36_11030"/>
<proteinExistence type="predicted"/>
<organism evidence="1 2">
    <name type="scientific">Caldichromatium japonicum</name>
    <dbReference type="NCBI Taxonomy" id="2699430"/>
    <lineage>
        <taxon>Bacteria</taxon>
        <taxon>Pseudomonadati</taxon>
        <taxon>Pseudomonadota</taxon>
        <taxon>Gammaproteobacteria</taxon>
        <taxon>Chromatiales</taxon>
        <taxon>Chromatiaceae</taxon>
        <taxon>Caldichromatium</taxon>
    </lineage>
</organism>
<dbReference type="AlphaFoldDB" id="A0A6G7VEM3"/>
<name>A0A6G7VEM3_9GAMM</name>
<sequence length="36" mass="3959">MGIILGQDASNDYRIGVAPEARWIGCRNMRRGLGNP</sequence>
<accession>A0A6G7VEM3</accession>
<gene>
    <name evidence="1" type="ORF">GWK36_11030</name>
</gene>